<name>A0ABY9ZV99_9ACTN</name>
<sequence>MQEVREYATVTPALLALADWLRVERVELVRRALPPAHSLTDSRVWKSALNRP</sequence>
<organism evidence="1 2">
    <name type="scientific">Micromonospora halotolerans</name>
    <dbReference type="NCBI Taxonomy" id="709879"/>
    <lineage>
        <taxon>Bacteria</taxon>
        <taxon>Bacillati</taxon>
        <taxon>Actinomycetota</taxon>
        <taxon>Actinomycetes</taxon>
        <taxon>Micromonosporales</taxon>
        <taxon>Micromonosporaceae</taxon>
        <taxon>Micromonospora</taxon>
    </lineage>
</organism>
<evidence type="ECO:0000313" key="2">
    <source>
        <dbReference type="Proteomes" id="UP001303001"/>
    </source>
</evidence>
<gene>
    <name evidence="1" type="ORF">RMN56_29020</name>
</gene>
<accession>A0ABY9ZV99</accession>
<proteinExistence type="predicted"/>
<evidence type="ECO:0000313" key="1">
    <source>
        <dbReference type="EMBL" id="WNM39119.1"/>
    </source>
</evidence>
<reference evidence="1 2" key="1">
    <citation type="submission" date="2023-09" db="EMBL/GenBank/DDBJ databases">
        <title>Micromonospora halotolerans DSM 45598 genome sequence.</title>
        <authorList>
            <person name="Mo P."/>
        </authorList>
    </citation>
    <scope>NUCLEOTIDE SEQUENCE [LARGE SCALE GENOMIC DNA]</scope>
    <source>
        <strain evidence="1 2">DSM 45598</strain>
    </source>
</reference>
<dbReference type="EMBL" id="CP134876">
    <property type="protein sequence ID" value="WNM39119.1"/>
    <property type="molecule type" value="Genomic_DNA"/>
</dbReference>
<protein>
    <submittedName>
        <fullName evidence="1">Uncharacterized protein</fullName>
    </submittedName>
</protein>
<dbReference type="RefSeq" id="WP_313721020.1">
    <property type="nucleotide sequence ID" value="NZ_CP134876.1"/>
</dbReference>
<keyword evidence="2" id="KW-1185">Reference proteome</keyword>
<dbReference type="Proteomes" id="UP001303001">
    <property type="component" value="Chromosome"/>
</dbReference>